<keyword evidence="3" id="KW-1003">Cell membrane</keyword>
<evidence type="ECO:0000259" key="10">
    <source>
        <dbReference type="PROSITE" id="PS50893"/>
    </source>
</evidence>
<dbReference type="InterPro" id="IPR017871">
    <property type="entry name" value="ABC_transporter-like_CS"/>
</dbReference>
<dbReference type="GO" id="GO:0005524">
    <property type="term" value="F:ATP binding"/>
    <property type="evidence" value="ECO:0007669"/>
    <property type="project" value="UniProtKB-KW"/>
</dbReference>
<feature type="transmembrane region" description="Helical" evidence="9">
    <location>
        <begin position="235"/>
        <end position="258"/>
    </location>
</feature>
<evidence type="ECO:0000256" key="6">
    <source>
        <dbReference type="ARBA" id="ARBA00022840"/>
    </source>
</evidence>
<dbReference type="PANTHER" id="PTHR43394">
    <property type="entry name" value="ATP-DEPENDENT PERMEASE MDL1, MITOCHONDRIAL"/>
    <property type="match status" value="1"/>
</dbReference>
<evidence type="ECO:0000313" key="12">
    <source>
        <dbReference type="EMBL" id="AEH50126.1"/>
    </source>
</evidence>
<evidence type="ECO:0000256" key="2">
    <source>
        <dbReference type="ARBA" id="ARBA00022448"/>
    </source>
</evidence>
<evidence type="ECO:0000313" key="13">
    <source>
        <dbReference type="Proteomes" id="UP000006804"/>
    </source>
</evidence>
<dbReference type="SUPFAM" id="SSF52540">
    <property type="entry name" value="P-loop containing nucleoside triphosphate hydrolases"/>
    <property type="match status" value="1"/>
</dbReference>
<dbReference type="GO" id="GO:0016887">
    <property type="term" value="F:ATP hydrolysis activity"/>
    <property type="evidence" value="ECO:0007669"/>
    <property type="project" value="InterPro"/>
</dbReference>
<dbReference type="InterPro" id="IPR039421">
    <property type="entry name" value="Type_1_exporter"/>
</dbReference>
<feature type="transmembrane region" description="Helical" evidence="9">
    <location>
        <begin position="133"/>
        <end position="149"/>
    </location>
</feature>
<dbReference type="InterPro" id="IPR027417">
    <property type="entry name" value="P-loop_NTPase"/>
</dbReference>
<dbReference type="SUPFAM" id="SSF90123">
    <property type="entry name" value="ABC transporter transmembrane region"/>
    <property type="match status" value="1"/>
</dbReference>
<keyword evidence="4 9" id="KW-0812">Transmembrane</keyword>
<evidence type="ECO:0000256" key="3">
    <source>
        <dbReference type="ARBA" id="ARBA00022475"/>
    </source>
</evidence>
<dbReference type="InterPro" id="IPR011527">
    <property type="entry name" value="ABC1_TM_dom"/>
</dbReference>
<evidence type="ECO:0000256" key="7">
    <source>
        <dbReference type="ARBA" id="ARBA00022989"/>
    </source>
</evidence>
<evidence type="ECO:0000256" key="4">
    <source>
        <dbReference type="ARBA" id="ARBA00022692"/>
    </source>
</evidence>
<dbReference type="Pfam" id="PF00664">
    <property type="entry name" value="ABC_membrane"/>
    <property type="match status" value="1"/>
</dbReference>
<dbReference type="Proteomes" id="UP000006804">
    <property type="component" value="Chromosome"/>
</dbReference>
<feature type="domain" description="ABC transmembrane type-1" evidence="11">
    <location>
        <begin position="16"/>
        <end position="298"/>
    </location>
</feature>
<evidence type="ECO:0000259" key="11">
    <source>
        <dbReference type="PROSITE" id="PS50929"/>
    </source>
</evidence>
<dbReference type="PROSITE" id="PS50893">
    <property type="entry name" value="ABC_TRANSPORTER_2"/>
    <property type="match status" value="1"/>
</dbReference>
<feature type="transmembrane region" description="Helical" evidence="9">
    <location>
        <begin position="12"/>
        <end position="32"/>
    </location>
</feature>
<dbReference type="PROSITE" id="PS50929">
    <property type="entry name" value="ABC_TM1F"/>
    <property type="match status" value="1"/>
</dbReference>
<feature type="transmembrane region" description="Helical" evidence="9">
    <location>
        <begin position="155"/>
        <end position="174"/>
    </location>
</feature>
<dbReference type="InterPro" id="IPR003593">
    <property type="entry name" value="AAA+_ATPase"/>
</dbReference>
<keyword evidence="13" id="KW-1185">Reference proteome</keyword>
<keyword evidence="7 9" id="KW-1133">Transmembrane helix</keyword>
<dbReference type="Gene3D" id="3.40.50.300">
    <property type="entry name" value="P-loop containing nucleotide triphosphate hydrolases"/>
    <property type="match status" value="1"/>
</dbReference>
<organism evidence="12 13">
    <name type="scientific">Pseudothermotoga thermarum DSM 5069</name>
    <dbReference type="NCBI Taxonomy" id="688269"/>
    <lineage>
        <taxon>Bacteria</taxon>
        <taxon>Thermotogati</taxon>
        <taxon>Thermotogota</taxon>
        <taxon>Thermotogae</taxon>
        <taxon>Thermotogales</taxon>
        <taxon>Thermotogaceae</taxon>
        <taxon>Pseudothermotoga</taxon>
    </lineage>
</organism>
<proteinExistence type="predicted"/>
<dbReference type="AlphaFoldDB" id="F7YTE8"/>
<dbReference type="EMBL" id="CP002351">
    <property type="protein sequence ID" value="AEH50126.1"/>
    <property type="molecule type" value="Genomic_DNA"/>
</dbReference>
<keyword evidence="6" id="KW-0067">ATP-binding</keyword>
<evidence type="ECO:0000256" key="1">
    <source>
        <dbReference type="ARBA" id="ARBA00004651"/>
    </source>
</evidence>
<protein>
    <submittedName>
        <fullName evidence="12">ABC transporter related protein</fullName>
    </submittedName>
</protein>
<dbReference type="OrthoDB" id="40044at2"/>
<accession>F7YTE8</accession>
<evidence type="ECO:0000256" key="9">
    <source>
        <dbReference type="SAM" id="Phobius"/>
    </source>
</evidence>
<dbReference type="Pfam" id="PF00005">
    <property type="entry name" value="ABC_tran"/>
    <property type="match status" value="1"/>
</dbReference>
<comment type="subcellular location">
    <subcellularLocation>
        <location evidence="1">Cell membrane</location>
        <topology evidence="1">Multi-pass membrane protein</topology>
    </subcellularLocation>
</comment>
<dbReference type="InterPro" id="IPR003439">
    <property type="entry name" value="ABC_transporter-like_ATP-bd"/>
</dbReference>
<feature type="domain" description="ABC transporter" evidence="10">
    <location>
        <begin position="331"/>
        <end position="565"/>
    </location>
</feature>
<gene>
    <name evidence="12" type="ORF">Theth_0018</name>
</gene>
<dbReference type="KEGG" id="tta:Theth_0018"/>
<dbReference type="PROSITE" id="PS00211">
    <property type="entry name" value="ABC_TRANSPORTER_1"/>
    <property type="match status" value="1"/>
</dbReference>
<keyword evidence="5" id="KW-0547">Nucleotide-binding</keyword>
<dbReference type="FunFam" id="3.40.50.300:FF:000221">
    <property type="entry name" value="Multidrug ABC transporter ATP-binding protein"/>
    <property type="match status" value="1"/>
</dbReference>
<feature type="transmembrane region" description="Helical" evidence="9">
    <location>
        <begin position="278"/>
        <end position="296"/>
    </location>
</feature>
<dbReference type="GO" id="GO:0015421">
    <property type="term" value="F:ABC-type oligopeptide transporter activity"/>
    <property type="evidence" value="ECO:0007669"/>
    <property type="project" value="TreeGrafter"/>
</dbReference>
<keyword evidence="8 9" id="KW-0472">Membrane</keyword>
<dbReference type="HOGENOM" id="CLU_000604_84_3_0"/>
<evidence type="ECO:0000256" key="5">
    <source>
        <dbReference type="ARBA" id="ARBA00022741"/>
    </source>
</evidence>
<dbReference type="PATRIC" id="fig|688269.3.peg.18"/>
<dbReference type="PANTHER" id="PTHR43394:SF1">
    <property type="entry name" value="ATP-BINDING CASSETTE SUB-FAMILY B MEMBER 10, MITOCHONDRIAL"/>
    <property type="match status" value="1"/>
</dbReference>
<feature type="transmembrane region" description="Helical" evidence="9">
    <location>
        <begin position="52"/>
        <end position="73"/>
    </location>
</feature>
<reference evidence="12 13" key="1">
    <citation type="submission" date="2010-11" db="EMBL/GenBank/DDBJ databases">
        <title>The complete genome of Thermotoga thermarum DSM 5069.</title>
        <authorList>
            <consortium name="US DOE Joint Genome Institute (JGI-PGF)"/>
            <person name="Lucas S."/>
            <person name="Copeland A."/>
            <person name="Lapidus A."/>
            <person name="Bruce D."/>
            <person name="Goodwin L."/>
            <person name="Pitluck S."/>
            <person name="Kyrpides N."/>
            <person name="Mavromatis K."/>
            <person name="Ivanova N."/>
            <person name="Zeytun A."/>
            <person name="Brettin T."/>
            <person name="Detter J.C."/>
            <person name="Tapia R."/>
            <person name="Han C."/>
            <person name="Land M."/>
            <person name="Hauser L."/>
            <person name="Markowitz V."/>
            <person name="Cheng J.-F."/>
            <person name="Hugenholtz P."/>
            <person name="Woyke T."/>
            <person name="Wu D."/>
            <person name="Spring S."/>
            <person name="Schroeder M."/>
            <person name="Brambilla E."/>
            <person name="Klenk H.-P."/>
            <person name="Eisen J.A."/>
        </authorList>
    </citation>
    <scope>NUCLEOTIDE SEQUENCE [LARGE SCALE GENOMIC DNA]</scope>
    <source>
        <strain evidence="12 13">DSM 5069</strain>
    </source>
</reference>
<dbReference type="Gene3D" id="1.20.1560.10">
    <property type="entry name" value="ABC transporter type 1, transmembrane domain"/>
    <property type="match status" value="1"/>
</dbReference>
<evidence type="ECO:0000256" key="8">
    <source>
        <dbReference type="ARBA" id="ARBA00023136"/>
    </source>
</evidence>
<dbReference type="eggNOG" id="COG1132">
    <property type="taxonomic scope" value="Bacteria"/>
</dbReference>
<dbReference type="InterPro" id="IPR036640">
    <property type="entry name" value="ABC1_TM_sf"/>
</dbReference>
<keyword evidence="2" id="KW-0813">Transport</keyword>
<dbReference type="SMART" id="SM00382">
    <property type="entry name" value="AAA"/>
    <property type="match status" value="1"/>
</dbReference>
<name>F7YTE8_9THEM</name>
<dbReference type="GO" id="GO:0005886">
    <property type="term" value="C:plasma membrane"/>
    <property type="evidence" value="ECO:0007669"/>
    <property type="project" value="UniProtKB-SubCell"/>
</dbReference>
<dbReference type="STRING" id="688269.Theth_0018"/>
<dbReference type="FunFam" id="1.20.1560.10:FF:000040">
    <property type="entry name" value="Multidrug ABC transporter ATP-binding protein"/>
    <property type="match status" value="1"/>
</dbReference>
<sequence length="580" mass="64740" precursor="true">MIKIFAYLKNYKWLAILTIALVVFESFVTLYLPDLMSKIVDRGIVTGNVKYIWQVGGKMLLFSGLGIAAMILASYTSATVSTGVGKDLREDLFRKVQSFSLAEMDKFSTASLITRTTNDVAQIQQVVFMMLRMVIRAPTLAIGGVVMALNKSPSLTKVLLITVPLTLGVFYVIYKIAVPMFQKLQEKIDKLSLIIRERVTGVRVIRAFDRDEYEKERFEKANVDLTNTSLKINRLMAFSFPLINIIMNFTIVAIIWFGAKQIDLGKLQVGSMMAVIQYVMQIMFALIFISSIFIFMSRASVSAKRIFEVLETEPSILDPKDQIVPEIKGVIEFENVSFTYPGAREPVLKNISFKAEPGKITAIIGSTGSGKTTILNLIMRFYNITEGSIKLDGVDIRKIPLNVLRSSIGYAPQRPIIFATTIAENIRFGRNITDEDLLEAADTAKVLEFASKMPEGLNTEIAQGGTNISGGQKQRISIARAIVSKPKIYLFDDTFSALDFKTDARIRRKLLNKLKDATVIIVAQRVATIMHADQIIVLKDGEIKGIGKHEELLKHNQVYREIVLSQISEEEAFGGVNNDA</sequence>
<dbReference type="CDD" id="cd18548">
    <property type="entry name" value="ABC_6TM_Tm287_like"/>
    <property type="match status" value="1"/>
</dbReference>
<dbReference type="RefSeq" id="WP_013931350.1">
    <property type="nucleotide sequence ID" value="NC_015707.1"/>
</dbReference>